<keyword evidence="2" id="KW-0786">Thiamine pyrophosphate</keyword>
<dbReference type="CDD" id="cd07035">
    <property type="entry name" value="TPP_PYR_POX_like"/>
    <property type="match status" value="1"/>
</dbReference>
<dbReference type="Pfam" id="PF02776">
    <property type="entry name" value="TPP_enzyme_N"/>
    <property type="match status" value="1"/>
</dbReference>
<proteinExistence type="inferred from homology"/>
<dbReference type="PANTHER" id="PTHR18968:SF86">
    <property type="entry name" value="ACETOLACTATE SYNTHASE LARGE SUBUNIT ILVX-RELATED"/>
    <property type="match status" value="1"/>
</dbReference>
<dbReference type="InterPro" id="IPR045229">
    <property type="entry name" value="TPP_enz"/>
</dbReference>
<feature type="domain" description="Thiamine pyrophosphate enzyme N-terminal TPP-binding" evidence="4">
    <location>
        <begin position="1"/>
        <end position="106"/>
    </location>
</feature>
<comment type="caution">
    <text evidence="5">The sequence shown here is derived from an EMBL/GenBank/DDBJ whole genome shotgun (WGS) entry which is preliminary data.</text>
</comment>
<dbReference type="Gene3D" id="3.40.50.970">
    <property type="match status" value="2"/>
</dbReference>
<dbReference type="NCBIfam" id="NF005760">
    <property type="entry name" value="PRK07586.1"/>
    <property type="match status" value="1"/>
</dbReference>
<dbReference type="CDD" id="cd02002">
    <property type="entry name" value="TPP_BFDC"/>
    <property type="match status" value="1"/>
</dbReference>
<dbReference type="InterPro" id="IPR012001">
    <property type="entry name" value="Thiamin_PyroP_enz_TPP-bd_dom"/>
</dbReference>
<organism evidence="5 6">
    <name type="scientific">Actinokineospora xionganensis</name>
    <dbReference type="NCBI Taxonomy" id="2684470"/>
    <lineage>
        <taxon>Bacteria</taxon>
        <taxon>Bacillati</taxon>
        <taxon>Actinomycetota</taxon>
        <taxon>Actinomycetes</taxon>
        <taxon>Pseudonocardiales</taxon>
        <taxon>Pseudonocardiaceae</taxon>
        <taxon>Actinokineospora</taxon>
    </lineage>
</organism>
<feature type="domain" description="Thiamine pyrophosphate enzyme TPP-binding" evidence="3">
    <location>
        <begin position="374"/>
        <end position="510"/>
    </location>
</feature>
<sequence length="517" mass="53622">MNGAQSLIRTLVYGGVDVCFANPGTSEMHFVAALDTVPEMRGVLALFEGVVTGAADGYGRMADKPAATLLHLGPGMVNGMANLHNARRAHTPIVNVIGDHALSHKGFDAPLESDIDALSEWTHGWNRTSTDSAVIGRDAAEAVAAARTAPGRIANLVLPADVSWGPDGVVASPIEPPPPSTVDESRIAAVAEVLRSGESTVILLGAGATRERGLLAASRISVATGAKPLIETFPARLERGAGLPTIDRMGYLSEQVQWQLTDVKHLVLVGAKAPVSFFAYPGKASELTPEGCKVHTLADLGEDVAAALESLADSVAADAKPLLQEPSRPALPSGVLTPQNWAEVIGALLPDGAIISDEANTSGLMIPMVTAGAPRHDVLTLTGGAIGQGLPVAVGAAVACPDRPVVCLQSDGSAMYTISALWTMARENLNVTTVILNNRAYAILRMELMRVGAEGAGPNANSLLDLSTPDMDFVKMAEGMGVPATRATTAEELAEQFSRALAEPGPHLIDAMVPSLI</sequence>
<dbReference type="EMBL" id="JABVED010000012">
    <property type="protein sequence ID" value="MBC6449568.1"/>
    <property type="molecule type" value="Genomic_DNA"/>
</dbReference>
<dbReference type="InterPro" id="IPR011766">
    <property type="entry name" value="TPP_enzyme_TPP-bd"/>
</dbReference>
<accession>A0ABR7LAH8</accession>
<comment type="similarity">
    <text evidence="1">Belongs to the TPP enzyme family.</text>
</comment>
<dbReference type="InterPro" id="IPR029061">
    <property type="entry name" value="THDP-binding"/>
</dbReference>
<dbReference type="PANTHER" id="PTHR18968">
    <property type="entry name" value="THIAMINE PYROPHOSPHATE ENZYMES"/>
    <property type="match status" value="1"/>
</dbReference>
<dbReference type="Proteomes" id="UP000734823">
    <property type="component" value="Unassembled WGS sequence"/>
</dbReference>
<dbReference type="RefSeq" id="WP_187222476.1">
    <property type="nucleotide sequence ID" value="NZ_JABVED010000012.1"/>
</dbReference>
<dbReference type="Pfam" id="PF02775">
    <property type="entry name" value="TPP_enzyme_C"/>
    <property type="match status" value="1"/>
</dbReference>
<dbReference type="SUPFAM" id="SSF52518">
    <property type="entry name" value="Thiamin diphosphate-binding fold (THDP-binding)"/>
    <property type="match status" value="2"/>
</dbReference>
<name>A0ABR7LAH8_9PSEU</name>
<evidence type="ECO:0000259" key="3">
    <source>
        <dbReference type="Pfam" id="PF02775"/>
    </source>
</evidence>
<evidence type="ECO:0000313" key="5">
    <source>
        <dbReference type="EMBL" id="MBC6449568.1"/>
    </source>
</evidence>
<evidence type="ECO:0000256" key="2">
    <source>
        <dbReference type="ARBA" id="ARBA00023052"/>
    </source>
</evidence>
<reference evidence="5 6" key="1">
    <citation type="submission" date="2020-06" db="EMBL/GenBank/DDBJ databases">
        <title>Actinokineospora xiongansis sp. nov., isolated from soil of Baiyangdian.</title>
        <authorList>
            <person name="Zhang X."/>
        </authorList>
    </citation>
    <scope>NUCLEOTIDE SEQUENCE [LARGE SCALE GENOMIC DNA]</scope>
    <source>
        <strain evidence="5 6">HBU206404</strain>
    </source>
</reference>
<protein>
    <submittedName>
        <fullName evidence="5">Acetolactate synthase large subunit</fullName>
    </submittedName>
</protein>
<evidence type="ECO:0000313" key="6">
    <source>
        <dbReference type="Proteomes" id="UP000734823"/>
    </source>
</evidence>
<gene>
    <name evidence="5" type="ORF">GPZ80_20605</name>
</gene>
<evidence type="ECO:0000259" key="4">
    <source>
        <dbReference type="Pfam" id="PF02776"/>
    </source>
</evidence>
<keyword evidence="6" id="KW-1185">Reference proteome</keyword>
<evidence type="ECO:0000256" key="1">
    <source>
        <dbReference type="ARBA" id="ARBA00007812"/>
    </source>
</evidence>